<keyword evidence="1" id="KW-0812">Transmembrane</keyword>
<dbReference type="Pfam" id="PF04116">
    <property type="entry name" value="FA_hydroxylase"/>
    <property type="match status" value="1"/>
</dbReference>
<name>A0ABY6ABD3_9GAMM</name>
<evidence type="ECO:0000313" key="3">
    <source>
        <dbReference type="EMBL" id="UXD88336.1"/>
    </source>
</evidence>
<feature type="transmembrane region" description="Helical" evidence="1">
    <location>
        <begin position="19"/>
        <end position="41"/>
    </location>
</feature>
<keyword evidence="4" id="KW-1185">Reference proteome</keyword>
<gene>
    <name evidence="3" type="ORF">HUF19_13280</name>
</gene>
<evidence type="ECO:0000313" key="4">
    <source>
        <dbReference type="Proteomes" id="UP001065322"/>
    </source>
</evidence>
<dbReference type="RefSeq" id="WP_260997070.1">
    <property type="nucleotide sequence ID" value="NZ_CP054475.1"/>
</dbReference>
<evidence type="ECO:0000256" key="1">
    <source>
        <dbReference type="SAM" id="Phobius"/>
    </source>
</evidence>
<sequence>MAFDHLAFRARYRASIASFYSGGLHALVVAATGLAVIIYSFSQVEQGTVAEWLLLPLTMVLVNFGEYATHRWLGHRKTRIGRLFYSRHTGDHHSFFIESAMPFESVRDWRVVLFPAWLIYVFLVFLIIPGTLLLQWLWSDNAGWIYAAAALCGYLFYEVMHFSYHLPAGSFVERTPIWWRLRHLHQLHHERERMAQCNFNITLPLFDWLLGTLYWRTPGNRATSGEKNR</sequence>
<dbReference type="InterPro" id="IPR006694">
    <property type="entry name" value="Fatty_acid_hydroxylase"/>
</dbReference>
<protein>
    <submittedName>
        <fullName evidence="3">Sterol desaturase family protein</fullName>
    </submittedName>
</protein>
<feature type="domain" description="Fatty acid hydroxylase" evidence="2">
    <location>
        <begin position="57"/>
        <end position="212"/>
    </location>
</feature>
<feature type="transmembrane region" description="Helical" evidence="1">
    <location>
        <begin position="53"/>
        <end position="73"/>
    </location>
</feature>
<reference evidence="4" key="1">
    <citation type="submission" date="2020-06" db="EMBL/GenBank/DDBJ databases">
        <title>Thalassolituus marinus alknpb1M-1, a hydrocarbon-degrading bacterium isolated from the deep-sea overlying water using an in-situ strategy from the South China Sea basin.</title>
        <authorList>
            <person name="Dong C."/>
            <person name="Chen Y."/>
            <person name="Shao Z."/>
        </authorList>
    </citation>
    <scope>NUCLEOTIDE SEQUENCE [LARGE SCALE GENOMIC DNA]</scope>
    <source>
        <strain evidence="4">alknpb1M-1</strain>
    </source>
</reference>
<proteinExistence type="predicted"/>
<organism evidence="3 4">
    <name type="scientific">Thalassolituus hydrocarboniclasticus</name>
    <dbReference type="NCBI Taxonomy" id="2742796"/>
    <lineage>
        <taxon>Bacteria</taxon>
        <taxon>Pseudomonadati</taxon>
        <taxon>Pseudomonadota</taxon>
        <taxon>Gammaproteobacteria</taxon>
        <taxon>Oceanospirillales</taxon>
        <taxon>Oceanospirillaceae</taxon>
        <taxon>Thalassolituus</taxon>
    </lineage>
</organism>
<accession>A0ABY6ABD3</accession>
<feature type="transmembrane region" description="Helical" evidence="1">
    <location>
        <begin position="144"/>
        <end position="164"/>
    </location>
</feature>
<dbReference type="Proteomes" id="UP001065322">
    <property type="component" value="Chromosome"/>
</dbReference>
<evidence type="ECO:0000259" key="2">
    <source>
        <dbReference type="Pfam" id="PF04116"/>
    </source>
</evidence>
<keyword evidence="1" id="KW-0472">Membrane</keyword>
<dbReference type="EMBL" id="CP054475">
    <property type="protein sequence ID" value="UXD88336.1"/>
    <property type="molecule type" value="Genomic_DNA"/>
</dbReference>
<feature type="transmembrane region" description="Helical" evidence="1">
    <location>
        <begin position="111"/>
        <end position="138"/>
    </location>
</feature>
<keyword evidence="1" id="KW-1133">Transmembrane helix</keyword>